<sequence>MKENIEDINADIELQYGQRNMERNIAYILSLVEARLKEDGELDDEIPVPSVEAAAKTIILLIDRPELPWETICREKRVKHVVEYLFIRARNHPDEVHNFVDSLLRKYLPEVPPQMIRTYLNAWKQIAGQQKPSGFTDEILYPEHSEKILDTLHFLLQGEVGRGAALVMVCARDEGLVRNIAHAKIVTEFRHVTKTAYNNYLHERFTDKEKKNIIGTLRTKIGYTKENDGRIVFLSGKPSRKSVFVQLWRMIKSLAE</sequence>
<comment type="caution">
    <text evidence="1">The sequence shown here is derived from an EMBL/GenBank/DDBJ whole genome shotgun (WGS) entry which is preliminary data.</text>
</comment>
<dbReference type="Proteomes" id="UP000823619">
    <property type="component" value="Unassembled WGS sequence"/>
</dbReference>
<organism evidence="1 2">
    <name type="scientific">Candidatus Cryptobacteroides merdavium</name>
    <dbReference type="NCBI Taxonomy" id="2840769"/>
    <lineage>
        <taxon>Bacteria</taxon>
        <taxon>Pseudomonadati</taxon>
        <taxon>Bacteroidota</taxon>
        <taxon>Bacteroidia</taxon>
        <taxon>Bacteroidales</taxon>
        <taxon>Candidatus Cryptobacteroides</taxon>
    </lineage>
</organism>
<reference evidence="1" key="2">
    <citation type="journal article" date="2021" name="PeerJ">
        <title>Extensive microbial diversity within the chicken gut microbiome revealed by metagenomics and culture.</title>
        <authorList>
            <person name="Gilroy R."/>
            <person name="Ravi A."/>
            <person name="Getino M."/>
            <person name="Pursley I."/>
            <person name="Horton D.L."/>
            <person name="Alikhan N.F."/>
            <person name="Baker D."/>
            <person name="Gharbi K."/>
            <person name="Hall N."/>
            <person name="Watson M."/>
            <person name="Adriaenssens E.M."/>
            <person name="Foster-Nyarko E."/>
            <person name="Jarju S."/>
            <person name="Secka A."/>
            <person name="Antonio M."/>
            <person name="Oren A."/>
            <person name="Chaudhuri R.R."/>
            <person name="La Ragione R."/>
            <person name="Hildebrand F."/>
            <person name="Pallen M.J."/>
        </authorList>
    </citation>
    <scope>NUCLEOTIDE SEQUENCE</scope>
    <source>
        <strain evidence="1">D5-748</strain>
    </source>
</reference>
<gene>
    <name evidence="1" type="ORF">IAC23_00595</name>
</gene>
<accession>A0A9D9EAI0</accession>
<protein>
    <submittedName>
        <fullName evidence="1">Uncharacterized protein</fullName>
    </submittedName>
</protein>
<dbReference type="AlphaFoldDB" id="A0A9D9EAI0"/>
<evidence type="ECO:0000313" key="2">
    <source>
        <dbReference type="Proteomes" id="UP000823619"/>
    </source>
</evidence>
<dbReference type="EMBL" id="JADIMO010000012">
    <property type="protein sequence ID" value="MBO8444184.1"/>
    <property type="molecule type" value="Genomic_DNA"/>
</dbReference>
<reference evidence="1" key="1">
    <citation type="submission" date="2020-10" db="EMBL/GenBank/DDBJ databases">
        <authorList>
            <person name="Gilroy R."/>
        </authorList>
    </citation>
    <scope>NUCLEOTIDE SEQUENCE</scope>
    <source>
        <strain evidence="1">D5-748</strain>
    </source>
</reference>
<evidence type="ECO:0000313" key="1">
    <source>
        <dbReference type="EMBL" id="MBO8444184.1"/>
    </source>
</evidence>
<name>A0A9D9EAI0_9BACT</name>
<proteinExistence type="predicted"/>